<keyword evidence="2" id="KW-0472">Membrane</keyword>
<gene>
    <name evidence="3" type="ORF">BG845_00891</name>
</gene>
<evidence type="ECO:0000256" key="1">
    <source>
        <dbReference type="SAM" id="MobiDB-lite"/>
    </source>
</evidence>
<comment type="caution">
    <text evidence="3">The sequence shown here is derived from an EMBL/GenBank/DDBJ whole genome shotgun (WGS) entry which is preliminary data.</text>
</comment>
<feature type="region of interest" description="Disordered" evidence="1">
    <location>
        <begin position="40"/>
        <end position="63"/>
    </location>
</feature>
<evidence type="ECO:0000313" key="3">
    <source>
        <dbReference type="EMBL" id="OSY43286.1"/>
    </source>
</evidence>
<dbReference type="AlphaFoldDB" id="A0A1Y2N735"/>
<dbReference type="OrthoDB" id="3684512at2"/>
<sequence length="145" mass="15367">MGKPDQPRGPDGKWIRRPGGIVLAIALTLGVIGIGSGGGALGGSTASAPRGSGGGSSSLRAQDRDTTALVARLARAGRVVSRLDVSFDDDCATHSYGQVQEFFRSTPCTGLQRSVFEVRDSARPWSWRSRWSTCPPPTTPERCRP</sequence>
<keyword evidence="2" id="KW-1133">Transmembrane helix</keyword>
<keyword evidence="4" id="KW-1185">Reference proteome</keyword>
<dbReference type="RefSeq" id="WP_085911192.1">
    <property type="nucleotide sequence ID" value="NZ_AP018920.1"/>
</dbReference>
<evidence type="ECO:0000256" key="2">
    <source>
        <dbReference type="SAM" id="Phobius"/>
    </source>
</evidence>
<reference evidence="3 4" key="1">
    <citation type="submission" date="2016-09" db="EMBL/GenBank/DDBJ databases">
        <title>Pseudonocardia autotrophica DSM535, a candidate organism with high potential of specific P450 cytochromes.</title>
        <authorList>
            <person name="Grumaz C."/>
            <person name="Vainshtein Y."/>
            <person name="Kirstahler P."/>
            <person name="Sohn K."/>
        </authorList>
    </citation>
    <scope>NUCLEOTIDE SEQUENCE [LARGE SCALE GENOMIC DNA]</scope>
    <source>
        <strain evidence="3 4">DSM 535</strain>
    </source>
</reference>
<proteinExistence type="predicted"/>
<feature type="transmembrane region" description="Helical" evidence="2">
    <location>
        <begin position="21"/>
        <end position="42"/>
    </location>
</feature>
<keyword evidence="2" id="KW-0812">Transmembrane</keyword>
<organism evidence="3 4">
    <name type="scientific">Pseudonocardia autotrophica</name>
    <name type="common">Amycolata autotrophica</name>
    <name type="synonym">Nocardia autotrophica</name>
    <dbReference type="NCBI Taxonomy" id="2074"/>
    <lineage>
        <taxon>Bacteria</taxon>
        <taxon>Bacillati</taxon>
        <taxon>Actinomycetota</taxon>
        <taxon>Actinomycetes</taxon>
        <taxon>Pseudonocardiales</taxon>
        <taxon>Pseudonocardiaceae</taxon>
        <taxon>Pseudonocardia</taxon>
    </lineage>
</organism>
<dbReference type="EMBL" id="MIGB01000003">
    <property type="protein sequence ID" value="OSY43286.1"/>
    <property type="molecule type" value="Genomic_DNA"/>
</dbReference>
<evidence type="ECO:0000313" key="4">
    <source>
        <dbReference type="Proteomes" id="UP000194360"/>
    </source>
</evidence>
<name>A0A1Y2N735_PSEAH</name>
<dbReference type="Proteomes" id="UP000194360">
    <property type="component" value="Unassembled WGS sequence"/>
</dbReference>
<dbReference type="STRING" id="2074.BG845_00891"/>
<protein>
    <submittedName>
        <fullName evidence="3">Uncharacterized protein</fullName>
    </submittedName>
</protein>
<accession>A0A1Y2N735</accession>